<organism evidence="11 12">
    <name type="scientific">Bacillus aquiflavi</name>
    <dbReference type="NCBI Taxonomy" id="2672567"/>
    <lineage>
        <taxon>Bacteria</taxon>
        <taxon>Bacillati</taxon>
        <taxon>Bacillota</taxon>
        <taxon>Bacilli</taxon>
        <taxon>Bacillales</taxon>
        <taxon>Bacillaceae</taxon>
        <taxon>Bacillus</taxon>
    </lineage>
</organism>
<keyword evidence="5 7" id="KW-0472">Membrane</keyword>
<feature type="transmembrane region" description="Helical" evidence="7">
    <location>
        <begin position="696"/>
        <end position="722"/>
    </location>
</feature>
<keyword evidence="12" id="KW-1185">Reference proteome</keyword>
<dbReference type="InterPro" id="IPR025857">
    <property type="entry name" value="MacB_PCD"/>
</dbReference>
<feature type="domain" description="MacB-like periplasmic core" evidence="9">
    <location>
        <begin position="19"/>
        <end position="208"/>
    </location>
</feature>
<dbReference type="Proteomes" id="UP000472971">
    <property type="component" value="Unassembled WGS sequence"/>
</dbReference>
<feature type="domain" description="ABC3 transporter permease C-terminal" evidence="8">
    <location>
        <begin position="243"/>
        <end position="365"/>
    </location>
</feature>
<feature type="transmembrane region" description="Helical" evidence="7">
    <location>
        <begin position="748"/>
        <end position="777"/>
    </location>
</feature>
<keyword evidence="3 7" id="KW-0812">Transmembrane</keyword>
<dbReference type="InterPro" id="IPR050250">
    <property type="entry name" value="Macrolide_Exporter_MacB"/>
</dbReference>
<protein>
    <submittedName>
        <fullName evidence="11">FtsX-like permease family protein</fullName>
    </submittedName>
</protein>
<keyword evidence="4 7" id="KW-1133">Transmembrane helix</keyword>
<dbReference type="PANTHER" id="PTHR30572">
    <property type="entry name" value="MEMBRANE COMPONENT OF TRANSPORTER-RELATED"/>
    <property type="match status" value="1"/>
</dbReference>
<dbReference type="EMBL" id="JACEIO010000001">
    <property type="protein sequence ID" value="MBA4535614.1"/>
    <property type="molecule type" value="Genomic_DNA"/>
</dbReference>
<keyword evidence="2" id="KW-1003">Cell membrane</keyword>
<dbReference type="Pfam" id="PF02687">
    <property type="entry name" value="FtsX"/>
    <property type="match status" value="2"/>
</dbReference>
<feature type="transmembrane region" description="Helical" evidence="7">
    <location>
        <begin position="292"/>
        <end position="318"/>
    </location>
</feature>
<dbReference type="Pfam" id="PF12704">
    <property type="entry name" value="MacB_PCD"/>
    <property type="match status" value="1"/>
</dbReference>
<name>A0A6B3VNX1_9BACI</name>
<feature type="domain" description="ABC3 transporter permease C-terminal" evidence="8">
    <location>
        <begin position="700"/>
        <end position="816"/>
    </location>
</feature>
<gene>
    <name evidence="11" type="ORF">G4D64_00330</name>
    <name evidence="10" type="ORF">H1Z61_00330</name>
</gene>
<comment type="similarity">
    <text evidence="6">Belongs to the ABC-4 integral membrane protein family.</text>
</comment>
<comment type="subcellular location">
    <subcellularLocation>
        <location evidence="1">Cell membrane</location>
        <topology evidence="1">Multi-pass membrane protein</topology>
    </subcellularLocation>
</comment>
<dbReference type="Proteomes" id="UP000570010">
    <property type="component" value="Unassembled WGS sequence"/>
</dbReference>
<evidence type="ECO:0000256" key="2">
    <source>
        <dbReference type="ARBA" id="ARBA00022475"/>
    </source>
</evidence>
<evidence type="ECO:0000256" key="1">
    <source>
        <dbReference type="ARBA" id="ARBA00004651"/>
    </source>
</evidence>
<feature type="transmembrane region" description="Helical" evidence="7">
    <location>
        <begin position="20"/>
        <end position="43"/>
    </location>
</feature>
<evidence type="ECO:0000313" key="12">
    <source>
        <dbReference type="Proteomes" id="UP000472971"/>
    </source>
</evidence>
<evidence type="ECO:0000313" key="11">
    <source>
        <dbReference type="EMBL" id="NEY79990.1"/>
    </source>
</evidence>
<feature type="transmembrane region" description="Helical" evidence="7">
    <location>
        <begin position="338"/>
        <end position="358"/>
    </location>
</feature>
<dbReference type="PANTHER" id="PTHR30572:SF4">
    <property type="entry name" value="ABC TRANSPORTER PERMEASE YTRF"/>
    <property type="match status" value="1"/>
</dbReference>
<evidence type="ECO:0000256" key="3">
    <source>
        <dbReference type="ARBA" id="ARBA00022692"/>
    </source>
</evidence>
<evidence type="ECO:0000313" key="13">
    <source>
        <dbReference type="Proteomes" id="UP000570010"/>
    </source>
</evidence>
<reference evidence="11 12" key="1">
    <citation type="submission" date="2020-02" db="EMBL/GenBank/DDBJ databases">
        <title>Bacillus aquiflavi sp. nov., isolated from yellow water of strong flavor Chinese baijiu in Yibin region of China.</title>
        <authorList>
            <person name="Xie J."/>
        </authorList>
    </citation>
    <scope>NUCLEOTIDE SEQUENCE [LARGE SCALE GENOMIC DNA]</scope>
    <source>
        <strain evidence="11 12">3H-10</strain>
    </source>
</reference>
<evidence type="ECO:0000313" key="10">
    <source>
        <dbReference type="EMBL" id="MBA4535614.1"/>
    </source>
</evidence>
<comment type="caution">
    <text evidence="11">The sequence shown here is derived from an EMBL/GenBank/DDBJ whole genome shotgun (WGS) entry which is preliminary data.</text>
</comment>
<evidence type="ECO:0000259" key="9">
    <source>
        <dbReference type="Pfam" id="PF12704"/>
    </source>
</evidence>
<proteinExistence type="inferred from homology"/>
<evidence type="ECO:0000256" key="5">
    <source>
        <dbReference type="ARBA" id="ARBA00023136"/>
    </source>
</evidence>
<dbReference type="AlphaFoldDB" id="A0A6B3VNX1"/>
<dbReference type="EMBL" id="JAAIWN010000001">
    <property type="protein sequence ID" value="NEY79990.1"/>
    <property type="molecule type" value="Genomic_DNA"/>
</dbReference>
<evidence type="ECO:0000259" key="8">
    <source>
        <dbReference type="Pfam" id="PF02687"/>
    </source>
</evidence>
<accession>A0A6B3VNX1</accession>
<evidence type="ECO:0000256" key="6">
    <source>
        <dbReference type="ARBA" id="ARBA00038076"/>
    </source>
</evidence>
<dbReference type="GO" id="GO:0005886">
    <property type="term" value="C:plasma membrane"/>
    <property type="evidence" value="ECO:0007669"/>
    <property type="project" value="UniProtKB-SubCell"/>
</dbReference>
<dbReference type="RefSeq" id="WP_163238916.1">
    <property type="nucleotide sequence ID" value="NZ_JAAIWN010000001.1"/>
</dbReference>
<evidence type="ECO:0000256" key="4">
    <source>
        <dbReference type="ARBA" id="ARBA00022989"/>
    </source>
</evidence>
<evidence type="ECO:0000256" key="7">
    <source>
        <dbReference type="SAM" id="Phobius"/>
    </source>
</evidence>
<sequence length="824" mass="93834">MKNYYQIIWKYFKVNSKRTILTIIGIILSVALMTTIGLFLLSLQANMVETEKQINGGYHIMFKRGDEQLLKKLKGHPQVDKVEMVENAERVVIENRYLQVQKMTNLEKELLPYHLEKGRLPKNKDEIAIETWVLPQLADNPKLNEKITLTFEDEGKREYILTGLLRNQGKDEAIAVTETKEVNVNNASILVEINKKADLAKIVKELAKLTDEDNYTINERLLKLLGGSTSDRFNQTVYRLVAFVIAMIVIATIAVIYNAFHISVVQRIQHFGLLQAIGMTKKQLRGIVLREATYLSIISIPLGLCFGTIAYTTIIYLFNSMNETVFTNLEIIYSPNVFMISALISMCSIYLSALLPAWTAMKISPLTAISQRQSFTKERIKRKSSPWFKKLFGMNSLLALKNMKRNRKRFYITVSSMIISVSLFITFTSLLKMSGMFIEDLGEAEKVDFVIVNDSVNHLLTDDLKERLASIKGVETIYTEYPIVQSNAMFEEKLVNQAANDFEITQFKMDGLNLKMLHSNIYVVNDEELETLLQSAKMKGSNDIQKMHEENGIILIKNNYLFDYDQNKMMIIAMINGKVGTEFFTDPTFLYEEDYKPIKENFIKMKISAIAEDHPYSSNGNGISYIMLRSTAEKLLDNGEELIAYSFRIKLQDKKYEKEVMAKIEEIIGNNAILNIINQIDEVRERRAMFVKVNTLVYGFISVITLIGIINIANTVTTNLLLRKKEFAMLQAVGMTGKDIRKMIATEGILYGIFGAFFGSITGVGCSIILFTILSGIRGFELTIYYDVIAIATIMSILIGLVSALIPLRKMKNQNIIENIREID</sequence>
<dbReference type="GO" id="GO:0022857">
    <property type="term" value="F:transmembrane transporter activity"/>
    <property type="evidence" value="ECO:0007669"/>
    <property type="project" value="TreeGrafter"/>
</dbReference>
<reference evidence="10 13" key="2">
    <citation type="submission" date="2020-07" db="EMBL/GenBank/DDBJ databases">
        <authorList>
            <person name="Feng H."/>
        </authorList>
    </citation>
    <scope>NUCLEOTIDE SEQUENCE [LARGE SCALE GENOMIC DNA]</scope>
    <source>
        <strain evidence="10">S-12</strain>
        <strain evidence="13">s-12</strain>
    </source>
</reference>
<feature type="transmembrane region" description="Helical" evidence="7">
    <location>
        <begin position="410"/>
        <end position="431"/>
    </location>
</feature>
<dbReference type="InterPro" id="IPR003838">
    <property type="entry name" value="ABC3_permease_C"/>
</dbReference>
<feature type="transmembrane region" description="Helical" evidence="7">
    <location>
        <begin position="237"/>
        <end position="260"/>
    </location>
</feature>
<feature type="transmembrane region" description="Helical" evidence="7">
    <location>
        <begin position="783"/>
        <end position="806"/>
    </location>
</feature>